<dbReference type="CDD" id="cd01335">
    <property type="entry name" value="Radical_SAM"/>
    <property type="match status" value="1"/>
</dbReference>
<evidence type="ECO:0000313" key="8">
    <source>
        <dbReference type="Proteomes" id="UP001341135"/>
    </source>
</evidence>
<name>A0ABN6ZRC8_9CREN</name>
<dbReference type="SFLD" id="SFLDG01104">
    <property type="entry name" value="Uncharacterised_Radical_SAM_Su"/>
    <property type="match status" value="1"/>
</dbReference>
<dbReference type="GeneID" id="89288566"/>
<proteinExistence type="predicted"/>
<organism evidence="7 8">
    <name type="scientific">Pyrodictium abyssi</name>
    <dbReference type="NCBI Taxonomy" id="54256"/>
    <lineage>
        <taxon>Archaea</taxon>
        <taxon>Thermoproteota</taxon>
        <taxon>Thermoprotei</taxon>
        <taxon>Desulfurococcales</taxon>
        <taxon>Pyrodictiaceae</taxon>
        <taxon>Pyrodictium</taxon>
    </lineage>
</organism>
<dbReference type="PANTHER" id="PTHR43273:SF2">
    <property type="entry name" value="RADICAL SAM CORE DOMAIN-CONTAINING PROTEIN"/>
    <property type="match status" value="1"/>
</dbReference>
<dbReference type="SUPFAM" id="SSF102114">
    <property type="entry name" value="Radical SAM enzymes"/>
    <property type="match status" value="1"/>
</dbReference>
<dbReference type="InterPro" id="IPR023885">
    <property type="entry name" value="4Fe4S-binding_SPASM_dom"/>
</dbReference>
<dbReference type="Pfam" id="PF04055">
    <property type="entry name" value="Radical_SAM"/>
    <property type="match status" value="1"/>
</dbReference>
<evidence type="ECO:0000256" key="5">
    <source>
        <dbReference type="ARBA" id="ARBA00023014"/>
    </source>
</evidence>
<comment type="cofactor">
    <cofactor evidence="1">
        <name>[4Fe-4S] cluster</name>
        <dbReference type="ChEBI" id="CHEBI:49883"/>
    </cofactor>
</comment>
<accession>A0ABN6ZRC8</accession>
<sequence>MLWFVLTTGACNLRCRYCGGGFPAEYSPPRPLYRAEELVETIARLDPDPVVFFYGGEPLLNPRLIMEVMDLLPGARYGIQTNGLLYRRLPEEYWARFSRVLLSIDGVEKVTDKWRGRGVYRRVLEALGFLLELRRRRGGPRVLVARMAATRDTVIDRDVLHLLGLGFDKAHWQLDAVWSEPWPLGEWARGIYLPGLRRLAEWVARRPWERLSRVAPFHGIVSALYSGGYRWYPCGAGRGAVAVNTDGRILACPIAVREQWAVLGRLGEWSGRLAPSSMLPERCRRCSYLPLCGGRCLYAQLESDYWPRELLEELDRVTRRTIDIVLSVVVPAVERAVEKGLMSPGDVFYDPLEESTEVIP</sequence>
<keyword evidence="4" id="KW-0408">Iron</keyword>
<evidence type="ECO:0000256" key="1">
    <source>
        <dbReference type="ARBA" id="ARBA00001966"/>
    </source>
</evidence>
<dbReference type="Proteomes" id="UP001341135">
    <property type="component" value="Chromosome"/>
</dbReference>
<evidence type="ECO:0000256" key="2">
    <source>
        <dbReference type="ARBA" id="ARBA00022691"/>
    </source>
</evidence>
<evidence type="ECO:0000256" key="4">
    <source>
        <dbReference type="ARBA" id="ARBA00023004"/>
    </source>
</evidence>
<dbReference type="InterPro" id="IPR007197">
    <property type="entry name" value="rSAM"/>
</dbReference>
<dbReference type="InterPro" id="IPR023867">
    <property type="entry name" value="Sulphatase_maturase_rSAM"/>
</dbReference>
<keyword evidence="8" id="KW-1185">Reference proteome</keyword>
<keyword evidence="3" id="KW-0479">Metal-binding</keyword>
<dbReference type="PROSITE" id="PS51918">
    <property type="entry name" value="RADICAL_SAM"/>
    <property type="match status" value="1"/>
</dbReference>
<dbReference type="Gene3D" id="3.20.20.70">
    <property type="entry name" value="Aldolase class I"/>
    <property type="match status" value="1"/>
</dbReference>
<keyword evidence="5" id="KW-0411">Iron-sulfur</keyword>
<evidence type="ECO:0000259" key="6">
    <source>
        <dbReference type="PROSITE" id="PS51918"/>
    </source>
</evidence>
<dbReference type="PANTHER" id="PTHR43273">
    <property type="entry name" value="ANAEROBIC SULFATASE-MATURATING ENZYME HOMOLOG ASLB-RELATED"/>
    <property type="match status" value="1"/>
</dbReference>
<evidence type="ECO:0000256" key="3">
    <source>
        <dbReference type="ARBA" id="ARBA00022723"/>
    </source>
</evidence>
<dbReference type="InterPro" id="IPR058240">
    <property type="entry name" value="rSAM_sf"/>
</dbReference>
<dbReference type="RefSeq" id="WP_338251657.1">
    <property type="nucleotide sequence ID" value="NZ_AP028907.1"/>
</dbReference>
<keyword evidence="2" id="KW-0949">S-adenosyl-L-methionine</keyword>
<dbReference type="InterPro" id="IPR013785">
    <property type="entry name" value="Aldolase_TIM"/>
</dbReference>
<gene>
    <name evidence="7" type="ORF">PABY_05320</name>
</gene>
<dbReference type="EMBL" id="AP028907">
    <property type="protein sequence ID" value="BES80965.1"/>
    <property type="molecule type" value="Genomic_DNA"/>
</dbReference>
<dbReference type="InterPro" id="IPR023819">
    <property type="entry name" value="Pep-mod_rSAM_AF0577"/>
</dbReference>
<evidence type="ECO:0000313" key="7">
    <source>
        <dbReference type="EMBL" id="BES80965.1"/>
    </source>
</evidence>
<dbReference type="NCBIfam" id="TIGR04085">
    <property type="entry name" value="rSAM_more_4Fe4S"/>
    <property type="match status" value="1"/>
</dbReference>
<reference evidence="7 8" key="1">
    <citation type="submission" date="2023-09" db="EMBL/GenBank/DDBJ databases">
        <title>Pyrofollis japonicus gen. nov. sp. nov., a novel member of the family Pyrodictiaceae isolated from the Iheya North hydrothermal field.</title>
        <authorList>
            <person name="Miyazaki U."/>
            <person name="Sanari M."/>
            <person name="Tame A."/>
            <person name="Kitajima M."/>
            <person name="Okamoto A."/>
            <person name="Sawayama S."/>
            <person name="Miyazaki J."/>
            <person name="Takai K."/>
            <person name="Nakagawa S."/>
        </authorList>
    </citation>
    <scope>NUCLEOTIDE SEQUENCE [LARGE SCALE GENOMIC DNA]</scope>
    <source>
        <strain evidence="7 8">AV2</strain>
    </source>
</reference>
<dbReference type="NCBIfam" id="TIGR04084">
    <property type="entry name" value="rSAM_AF0577"/>
    <property type="match status" value="1"/>
</dbReference>
<dbReference type="SFLD" id="SFLDG01067">
    <property type="entry name" value="SPASM/twitch_domain_containing"/>
    <property type="match status" value="1"/>
</dbReference>
<dbReference type="SFLD" id="SFLDS00029">
    <property type="entry name" value="Radical_SAM"/>
    <property type="match status" value="1"/>
</dbReference>
<protein>
    <submittedName>
        <fullName evidence="7">Radical SAM/SPASM domain-containing protein</fullName>
    </submittedName>
</protein>
<feature type="domain" description="Radical SAM core" evidence="6">
    <location>
        <begin position="1"/>
        <end position="210"/>
    </location>
</feature>